<accession>A0A0L7LF18</accession>
<protein>
    <submittedName>
        <fullName evidence="2">Yokozuna protein</fullName>
    </submittedName>
</protein>
<dbReference type="Proteomes" id="UP000037510">
    <property type="component" value="Unassembled WGS sequence"/>
</dbReference>
<sequence>MNRVKSLTSPAPGSSQKPPGGGDSSQSLGSGRCFLVHNESAPSGDPEEGNVRTPTGTNNNSYLTFSEEKTCGNCQPLFKMVTRLLARIDSLNEALKNECNARLSLIKVYPNEPCLNLNIKIANGQTLQATKKGFLEAKYNKENITVEAVIVPGLSTNLMSVSQLVGRGMEITFKKGKLIIKSGNKTYLGAKQGQLYTFEVKLRNQEENCKLTKEENANIWHQRLGHIYVRFDESNVRYEEMTESTSNEPNRLVEIIDQYNKKEMKVEKNNTTVHQEEEEEEDESTSYEPTLSN</sequence>
<evidence type="ECO:0000256" key="1">
    <source>
        <dbReference type="SAM" id="MobiDB-lite"/>
    </source>
</evidence>
<organism evidence="2 3">
    <name type="scientific">Operophtera brumata</name>
    <name type="common">Winter moth</name>
    <name type="synonym">Phalaena brumata</name>
    <dbReference type="NCBI Taxonomy" id="104452"/>
    <lineage>
        <taxon>Eukaryota</taxon>
        <taxon>Metazoa</taxon>
        <taxon>Ecdysozoa</taxon>
        <taxon>Arthropoda</taxon>
        <taxon>Hexapoda</taxon>
        <taxon>Insecta</taxon>
        <taxon>Pterygota</taxon>
        <taxon>Neoptera</taxon>
        <taxon>Endopterygota</taxon>
        <taxon>Lepidoptera</taxon>
        <taxon>Glossata</taxon>
        <taxon>Ditrysia</taxon>
        <taxon>Geometroidea</taxon>
        <taxon>Geometridae</taxon>
        <taxon>Larentiinae</taxon>
        <taxon>Operophtera</taxon>
    </lineage>
</organism>
<feature type="compositionally biased region" description="Acidic residues" evidence="1">
    <location>
        <begin position="276"/>
        <end position="285"/>
    </location>
</feature>
<feature type="compositionally biased region" description="Polar residues" evidence="1">
    <location>
        <begin position="1"/>
        <end position="17"/>
    </location>
</feature>
<dbReference type="EMBL" id="JTDY01001368">
    <property type="protein sequence ID" value="KOB74057.1"/>
    <property type="molecule type" value="Genomic_DNA"/>
</dbReference>
<name>A0A0L7LF18_OPEBR</name>
<gene>
    <name evidence="2" type="ORF">OBRU01_09690</name>
</gene>
<feature type="region of interest" description="Disordered" evidence="1">
    <location>
        <begin position="266"/>
        <end position="293"/>
    </location>
</feature>
<evidence type="ECO:0000313" key="2">
    <source>
        <dbReference type="EMBL" id="KOB74057.1"/>
    </source>
</evidence>
<feature type="region of interest" description="Disordered" evidence="1">
    <location>
        <begin position="1"/>
        <end position="58"/>
    </location>
</feature>
<keyword evidence="3" id="KW-1185">Reference proteome</keyword>
<comment type="caution">
    <text evidence="2">The sequence shown here is derived from an EMBL/GenBank/DDBJ whole genome shotgun (WGS) entry which is preliminary data.</text>
</comment>
<evidence type="ECO:0000313" key="3">
    <source>
        <dbReference type="Proteomes" id="UP000037510"/>
    </source>
</evidence>
<dbReference type="AlphaFoldDB" id="A0A0L7LF18"/>
<proteinExistence type="predicted"/>
<reference evidence="2 3" key="1">
    <citation type="journal article" date="2015" name="Genome Biol. Evol.">
        <title>The genome of winter moth (Operophtera brumata) provides a genomic perspective on sexual dimorphism and phenology.</title>
        <authorList>
            <person name="Derks M.F."/>
            <person name="Smit S."/>
            <person name="Salis L."/>
            <person name="Schijlen E."/>
            <person name="Bossers A."/>
            <person name="Mateman C."/>
            <person name="Pijl A.S."/>
            <person name="de Ridder D."/>
            <person name="Groenen M.A."/>
            <person name="Visser M.E."/>
            <person name="Megens H.J."/>
        </authorList>
    </citation>
    <scope>NUCLEOTIDE SEQUENCE [LARGE SCALE GENOMIC DNA]</scope>
    <source>
        <strain evidence="2">WM2013NL</strain>
        <tissue evidence="2">Head and thorax</tissue>
    </source>
</reference>